<dbReference type="PRINTS" id="PR00080">
    <property type="entry name" value="SDRFAMILY"/>
</dbReference>
<dbReference type="PANTHER" id="PTHR42760">
    <property type="entry name" value="SHORT-CHAIN DEHYDROGENASES/REDUCTASES FAMILY MEMBER"/>
    <property type="match status" value="1"/>
</dbReference>
<dbReference type="InterPro" id="IPR036291">
    <property type="entry name" value="NAD(P)-bd_dom_sf"/>
</dbReference>
<gene>
    <name evidence="3" type="ORF">METZ01_LOCUS1038</name>
</gene>
<sequence length="238" mass="24983">MDLTGKTCLVTGATRGIGRAVAEALAAAGADVVISARTSADVEHVAKDLDYSFLGRVLGIAADVSNPEDCSRLVQETADAFGRLDVLVNNAGVGILASIEELSVEDWETQIHTNLRGVFCCSKAAVPHLKSTEGWIINIGSLAGRNPFAGGSGYNASKFGLVGMTEAMMLDLRHSGIRVSSVMPGSVDTRFGGDYPEGGRAWALGADDVASAVLHLLSYPANAHVSRMEMRPSRPPKK</sequence>
<name>A0A381N2B6_9ZZZZ</name>
<evidence type="ECO:0000313" key="3">
    <source>
        <dbReference type="EMBL" id="SUZ48184.1"/>
    </source>
</evidence>
<dbReference type="EMBL" id="UINC01000055">
    <property type="protein sequence ID" value="SUZ48184.1"/>
    <property type="molecule type" value="Genomic_DNA"/>
</dbReference>
<evidence type="ECO:0000256" key="1">
    <source>
        <dbReference type="ARBA" id="ARBA00006484"/>
    </source>
</evidence>
<dbReference type="Gene3D" id="3.40.50.720">
    <property type="entry name" value="NAD(P)-binding Rossmann-like Domain"/>
    <property type="match status" value="1"/>
</dbReference>
<dbReference type="InterPro" id="IPR002347">
    <property type="entry name" value="SDR_fam"/>
</dbReference>
<proteinExistence type="inferred from homology"/>
<evidence type="ECO:0000259" key="2">
    <source>
        <dbReference type="SMART" id="SM00822"/>
    </source>
</evidence>
<organism evidence="3">
    <name type="scientific">marine metagenome</name>
    <dbReference type="NCBI Taxonomy" id="408172"/>
    <lineage>
        <taxon>unclassified sequences</taxon>
        <taxon>metagenomes</taxon>
        <taxon>ecological metagenomes</taxon>
    </lineage>
</organism>
<comment type="similarity">
    <text evidence="1">Belongs to the short-chain dehydrogenases/reductases (SDR) family.</text>
</comment>
<dbReference type="InterPro" id="IPR020904">
    <property type="entry name" value="Sc_DH/Rdtase_CS"/>
</dbReference>
<dbReference type="GO" id="GO:0030497">
    <property type="term" value="P:fatty acid elongation"/>
    <property type="evidence" value="ECO:0007669"/>
    <property type="project" value="TreeGrafter"/>
</dbReference>
<dbReference type="InterPro" id="IPR057326">
    <property type="entry name" value="KR_dom"/>
</dbReference>
<dbReference type="NCBIfam" id="NF005594">
    <property type="entry name" value="PRK07326.1"/>
    <property type="match status" value="1"/>
</dbReference>
<dbReference type="PANTHER" id="PTHR42760:SF40">
    <property type="entry name" value="3-OXOACYL-[ACYL-CARRIER-PROTEIN] REDUCTASE, CHLOROPLASTIC"/>
    <property type="match status" value="1"/>
</dbReference>
<dbReference type="GO" id="GO:0016616">
    <property type="term" value="F:oxidoreductase activity, acting on the CH-OH group of donors, NAD or NADP as acceptor"/>
    <property type="evidence" value="ECO:0007669"/>
    <property type="project" value="TreeGrafter"/>
</dbReference>
<accession>A0A381N2B6</accession>
<dbReference type="Pfam" id="PF00106">
    <property type="entry name" value="adh_short"/>
    <property type="match status" value="1"/>
</dbReference>
<dbReference type="FunFam" id="3.40.50.720:FF:000084">
    <property type="entry name" value="Short-chain dehydrogenase reductase"/>
    <property type="match status" value="1"/>
</dbReference>
<feature type="domain" description="Ketoreductase" evidence="2">
    <location>
        <begin position="6"/>
        <end position="188"/>
    </location>
</feature>
<reference evidence="3" key="1">
    <citation type="submission" date="2018-05" db="EMBL/GenBank/DDBJ databases">
        <authorList>
            <person name="Lanie J.A."/>
            <person name="Ng W.-L."/>
            <person name="Kazmierczak K.M."/>
            <person name="Andrzejewski T.M."/>
            <person name="Davidsen T.M."/>
            <person name="Wayne K.J."/>
            <person name="Tettelin H."/>
            <person name="Glass J.I."/>
            <person name="Rusch D."/>
            <person name="Podicherti R."/>
            <person name="Tsui H.-C.T."/>
            <person name="Winkler M.E."/>
        </authorList>
    </citation>
    <scope>NUCLEOTIDE SEQUENCE</scope>
</reference>
<dbReference type="SUPFAM" id="SSF51735">
    <property type="entry name" value="NAD(P)-binding Rossmann-fold domains"/>
    <property type="match status" value="1"/>
</dbReference>
<dbReference type="SMART" id="SM00822">
    <property type="entry name" value="PKS_KR"/>
    <property type="match status" value="1"/>
</dbReference>
<dbReference type="PROSITE" id="PS00061">
    <property type="entry name" value="ADH_SHORT"/>
    <property type="match status" value="1"/>
</dbReference>
<protein>
    <recommendedName>
        <fullName evidence="2">Ketoreductase domain-containing protein</fullName>
    </recommendedName>
</protein>
<dbReference type="PRINTS" id="PR00081">
    <property type="entry name" value="GDHRDH"/>
</dbReference>
<dbReference type="AlphaFoldDB" id="A0A381N2B6"/>